<name>A0ABT9PDG7_9ACTN</name>
<dbReference type="CDD" id="cd17535">
    <property type="entry name" value="REC_NarL-like"/>
    <property type="match status" value="1"/>
</dbReference>
<feature type="domain" description="HTH luxR-type" evidence="6">
    <location>
        <begin position="152"/>
        <end position="217"/>
    </location>
</feature>
<dbReference type="InterPro" id="IPR001789">
    <property type="entry name" value="Sig_transdc_resp-reg_receiver"/>
</dbReference>
<dbReference type="CDD" id="cd06170">
    <property type="entry name" value="LuxR_C_like"/>
    <property type="match status" value="1"/>
</dbReference>
<dbReference type="GO" id="GO:0003677">
    <property type="term" value="F:DNA binding"/>
    <property type="evidence" value="ECO:0007669"/>
    <property type="project" value="UniProtKB-KW"/>
</dbReference>
<dbReference type="PANTHER" id="PTHR43214:SF24">
    <property type="entry name" value="TRANSCRIPTIONAL REGULATORY PROTEIN NARL-RELATED"/>
    <property type="match status" value="1"/>
</dbReference>
<evidence type="ECO:0000256" key="4">
    <source>
        <dbReference type="ARBA" id="ARBA00023163"/>
    </source>
</evidence>
<dbReference type="PROSITE" id="PS50110">
    <property type="entry name" value="RESPONSE_REGULATORY"/>
    <property type="match status" value="1"/>
</dbReference>
<dbReference type="InterPro" id="IPR058245">
    <property type="entry name" value="NreC/VraR/RcsB-like_REC"/>
</dbReference>
<keyword evidence="2" id="KW-0805">Transcription regulation</keyword>
<evidence type="ECO:0000259" key="7">
    <source>
        <dbReference type="PROSITE" id="PS50110"/>
    </source>
</evidence>
<organism evidence="8 9">
    <name type="scientific">Kineosporia succinea</name>
    <dbReference type="NCBI Taxonomy" id="84632"/>
    <lineage>
        <taxon>Bacteria</taxon>
        <taxon>Bacillati</taxon>
        <taxon>Actinomycetota</taxon>
        <taxon>Actinomycetes</taxon>
        <taxon>Kineosporiales</taxon>
        <taxon>Kineosporiaceae</taxon>
        <taxon>Kineosporia</taxon>
    </lineage>
</organism>
<evidence type="ECO:0000256" key="3">
    <source>
        <dbReference type="ARBA" id="ARBA00023125"/>
    </source>
</evidence>
<evidence type="ECO:0000256" key="2">
    <source>
        <dbReference type="ARBA" id="ARBA00023015"/>
    </source>
</evidence>
<reference evidence="8 9" key="1">
    <citation type="submission" date="2023-07" db="EMBL/GenBank/DDBJ databases">
        <title>Sequencing the genomes of 1000 actinobacteria strains.</title>
        <authorList>
            <person name="Klenk H.-P."/>
        </authorList>
    </citation>
    <scope>NUCLEOTIDE SEQUENCE [LARGE SCALE GENOMIC DNA]</scope>
    <source>
        <strain evidence="8 9">DSM 44388</strain>
    </source>
</reference>
<feature type="domain" description="Response regulatory" evidence="7">
    <location>
        <begin position="4"/>
        <end position="122"/>
    </location>
</feature>
<dbReference type="PRINTS" id="PR00038">
    <property type="entry name" value="HTHLUXR"/>
</dbReference>
<dbReference type="SMART" id="SM00448">
    <property type="entry name" value="REC"/>
    <property type="match status" value="1"/>
</dbReference>
<evidence type="ECO:0000313" key="9">
    <source>
        <dbReference type="Proteomes" id="UP001235712"/>
    </source>
</evidence>
<dbReference type="Pfam" id="PF00196">
    <property type="entry name" value="GerE"/>
    <property type="match status" value="1"/>
</dbReference>
<accession>A0ABT9PDG7</accession>
<dbReference type="SMART" id="SM00421">
    <property type="entry name" value="HTH_LUXR"/>
    <property type="match status" value="1"/>
</dbReference>
<dbReference type="InterPro" id="IPR000792">
    <property type="entry name" value="Tscrpt_reg_LuxR_C"/>
</dbReference>
<keyword evidence="3 8" id="KW-0238">DNA-binding</keyword>
<evidence type="ECO:0000259" key="6">
    <source>
        <dbReference type="PROSITE" id="PS50043"/>
    </source>
</evidence>
<evidence type="ECO:0000256" key="5">
    <source>
        <dbReference type="PROSITE-ProRule" id="PRU00169"/>
    </source>
</evidence>
<feature type="modified residue" description="4-aspartylphosphate" evidence="5">
    <location>
        <position position="55"/>
    </location>
</feature>
<comment type="caution">
    <text evidence="8">The sequence shown here is derived from an EMBL/GenBank/DDBJ whole genome shotgun (WGS) entry which is preliminary data.</text>
</comment>
<protein>
    <submittedName>
        <fullName evidence="8">DNA-binding NarL/FixJ family response regulator</fullName>
    </submittedName>
</protein>
<dbReference type="PROSITE" id="PS00622">
    <property type="entry name" value="HTH_LUXR_1"/>
    <property type="match status" value="1"/>
</dbReference>
<evidence type="ECO:0000313" key="8">
    <source>
        <dbReference type="EMBL" id="MDP9830758.1"/>
    </source>
</evidence>
<dbReference type="Pfam" id="PF00072">
    <property type="entry name" value="Response_reg"/>
    <property type="match status" value="1"/>
</dbReference>
<keyword evidence="4" id="KW-0804">Transcription</keyword>
<dbReference type="PANTHER" id="PTHR43214">
    <property type="entry name" value="TWO-COMPONENT RESPONSE REGULATOR"/>
    <property type="match status" value="1"/>
</dbReference>
<dbReference type="Gene3D" id="3.40.50.2300">
    <property type="match status" value="1"/>
</dbReference>
<proteinExistence type="predicted"/>
<dbReference type="InterPro" id="IPR039420">
    <property type="entry name" value="WalR-like"/>
</dbReference>
<dbReference type="PROSITE" id="PS50043">
    <property type="entry name" value="HTH_LUXR_2"/>
    <property type="match status" value="1"/>
</dbReference>
<sequence length="220" mass="23379">MTIRVLVADDQEMVRTGFAMILGAHPDIEVVAECADGVEALEAARRLRPDVVMVDIQMPGLDGLEVTRLLAGPDAPDPMRVVVVTTFGDDAFVDTALDNGALGFLLKDAGPALLIEAVRAAAAGDALISPSLTLRLLQRRQSGPATAPPGPNTPHETVLSDREMQIVRLAARGLTNTEIGDELFLALGTVKSHLANVQAKLGLSNRVQIAAWAWEHGQVR</sequence>
<keyword evidence="1 5" id="KW-0597">Phosphoprotein</keyword>
<dbReference type="SUPFAM" id="SSF52172">
    <property type="entry name" value="CheY-like"/>
    <property type="match status" value="1"/>
</dbReference>
<keyword evidence="9" id="KW-1185">Reference proteome</keyword>
<gene>
    <name evidence="8" type="ORF">J2S57_006507</name>
</gene>
<dbReference type="EMBL" id="JAUSQZ010000001">
    <property type="protein sequence ID" value="MDP9830758.1"/>
    <property type="molecule type" value="Genomic_DNA"/>
</dbReference>
<dbReference type="Proteomes" id="UP001235712">
    <property type="component" value="Unassembled WGS sequence"/>
</dbReference>
<dbReference type="InterPro" id="IPR011006">
    <property type="entry name" value="CheY-like_superfamily"/>
</dbReference>
<evidence type="ECO:0000256" key="1">
    <source>
        <dbReference type="ARBA" id="ARBA00022553"/>
    </source>
</evidence>